<feature type="transmembrane region" description="Helical" evidence="1">
    <location>
        <begin position="81"/>
        <end position="102"/>
    </location>
</feature>
<reference evidence="3" key="1">
    <citation type="submission" date="2020-09" db="EMBL/GenBank/DDBJ databases">
        <title>Sphingomonas sp., a new species isolated from pork steak.</title>
        <authorList>
            <person name="Heidler von Heilborn D."/>
        </authorList>
    </citation>
    <scope>NUCLEOTIDE SEQUENCE [LARGE SCALE GENOMIC DNA]</scope>
</reference>
<keyword evidence="1" id="KW-1133">Transmembrane helix</keyword>
<dbReference type="KEGG" id="sari:H5J25_04205"/>
<keyword evidence="1" id="KW-0472">Membrane</keyword>
<dbReference type="EMBL" id="CP061035">
    <property type="protein sequence ID" value="QQV77958.1"/>
    <property type="molecule type" value="Genomic_DNA"/>
</dbReference>
<dbReference type="RefSeq" id="WP_202094884.1">
    <property type="nucleotide sequence ID" value="NZ_CP061035.1"/>
</dbReference>
<keyword evidence="3" id="KW-1185">Reference proteome</keyword>
<dbReference type="AlphaFoldDB" id="A0A974NW40"/>
<gene>
    <name evidence="2" type="ORF">H5J25_04205</name>
</gene>
<evidence type="ECO:0000313" key="2">
    <source>
        <dbReference type="EMBL" id="QQV77958.1"/>
    </source>
</evidence>
<name>A0A974NW40_9SPHN</name>
<sequence>MMEVARERHRPFGRKADRFRDLLRRYPELTTYQLDEMVSIYDQLSTLEVALLSADERVAEQFDAFLHSHSGRLQMLWRDHLVFALAFIGSFASIVGLIVAVMR</sequence>
<organism evidence="2 3">
    <name type="scientific">Sphingomonas aliaeris</name>
    <dbReference type="NCBI Taxonomy" id="2759526"/>
    <lineage>
        <taxon>Bacteria</taxon>
        <taxon>Pseudomonadati</taxon>
        <taxon>Pseudomonadota</taxon>
        <taxon>Alphaproteobacteria</taxon>
        <taxon>Sphingomonadales</taxon>
        <taxon>Sphingomonadaceae</taxon>
        <taxon>Sphingomonas</taxon>
    </lineage>
</organism>
<dbReference type="Proteomes" id="UP000595894">
    <property type="component" value="Chromosome"/>
</dbReference>
<accession>A0A974NW40</accession>
<evidence type="ECO:0000313" key="3">
    <source>
        <dbReference type="Proteomes" id="UP000595894"/>
    </source>
</evidence>
<keyword evidence="1" id="KW-0812">Transmembrane</keyword>
<proteinExistence type="predicted"/>
<evidence type="ECO:0000256" key="1">
    <source>
        <dbReference type="SAM" id="Phobius"/>
    </source>
</evidence>
<protein>
    <submittedName>
        <fullName evidence="2">Uncharacterized protein</fullName>
    </submittedName>
</protein>